<organism evidence="2 3">
    <name type="scientific">Stegodyphus mimosarum</name>
    <name type="common">African social velvet spider</name>
    <dbReference type="NCBI Taxonomy" id="407821"/>
    <lineage>
        <taxon>Eukaryota</taxon>
        <taxon>Metazoa</taxon>
        <taxon>Ecdysozoa</taxon>
        <taxon>Arthropoda</taxon>
        <taxon>Chelicerata</taxon>
        <taxon>Arachnida</taxon>
        <taxon>Araneae</taxon>
        <taxon>Araneomorphae</taxon>
        <taxon>Entelegynae</taxon>
        <taxon>Eresoidea</taxon>
        <taxon>Eresidae</taxon>
        <taxon>Stegodyphus</taxon>
    </lineage>
</organism>
<dbReference type="Proteomes" id="UP000054359">
    <property type="component" value="Unassembled WGS sequence"/>
</dbReference>
<accession>A0A087T605</accession>
<protein>
    <submittedName>
        <fullName evidence="2">Uncharacterized protein</fullName>
    </submittedName>
</protein>
<gene>
    <name evidence="2" type="ORF">X975_21394</name>
</gene>
<feature type="non-terminal residue" evidence="2">
    <location>
        <position position="303"/>
    </location>
</feature>
<name>A0A087T605_STEMI</name>
<keyword evidence="3" id="KW-1185">Reference proteome</keyword>
<feature type="compositionally biased region" description="Polar residues" evidence="1">
    <location>
        <begin position="188"/>
        <end position="197"/>
    </location>
</feature>
<reference evidence="2 3" key="1">
    <citation type="submission" date="2013-11" db="EMBL/GenBank/DDBJ databases">
        <title>Genome sequencing of Stegodyphus mimosarum.</title>
        <authorList>
            <person name="Bechsgaard J."/>
        </authorList>
    </citation>
    <scope>NUCLEOTIDE SEQUENCE [LARGE SCALE GENOMIC DNA]</scope>
</reference>
<dbReference type="EMBL" id="KK113591">
    <property type="protein sequence ID" value="KFM60544.1"/>
    <property type="molecule type" value="Genomic_DNA"/>
</dbReference>
<feature type="region of interest" description="Disordered" evidence="1">
    <location>
        <begin position="185"/>
        <end position="206"/>
    </location>
</feature>
<evidence type="ECO:0000313" key="3">
    <source>
        <dbReference type="Proteomes" id="UP000054359"/>
    </source>
</evidence>
<sequence length="303" mass="34836">MSNCLLKPSSSWFLRPKHLRPIPKEFDSCVPQPPTIQICVTPEEEYCIREYCPVTLNHLLPDLQLTKRQYVSKASEEYDMDLQSKFEEHLEQSHRLISCSSSSETDTESDTENNIDECIENNLNFLGNSKEYKSRSRMLLLPNKINYPEDSMDSFLPNVTLNNNRASSPVFTKSFCSGCISEKKQKNNSDSNMQLTGRSKRSKKYHSANTTYSENLTTSLPPVTNNNQLYNIYQIKSSCSKSHACDLQLDKEVYKPHVTFTSSTANINQYLLSKRRRKSNSPIRKFYQTELTVPSSDEQPLHS</sequence>
<dbReference type="OrthoDB" id="6430156at2759"/>
<evidence type="ECO:0000256" key="1">
    <source>
        <dbReference type="SAM" id="MobiDB-lite"/>
    </source>
</evidence>
<evidence type="ECO:0000313" key="2">
    <source>
        <dbReference type="EMBL" id="KFM60544.1"/>
    </source>
</evidence>
<proteinExistence type="predicted"/>
<dbReference type="AlphaFoldDB" id="A0A087T605"/>